<keyword evidence="1 6" id="KW-0436">Ligase</keyword>
<dbReference type="InterPro" id="IPR004408">
    <property type="entry name" value="Biotin_CoA_COase_ligase"/>
</dbReference>
<proteinExistence type="inferred from homology"/>
<dbReference type="InterPro" id="IPR005471">
    <property type="entry name" value="Tscrpt_reg_IclR_N"/>
</dbReference>
<dbReference type="Gene3D" id="3.30.930.10">
    <property type="entry name" value="Bira Bifunctional Protein, Domain 2"/>
    <property type="match status" value="1"/>
</dbReference>
<evidence type="ECO:0000256" key="3">
    <source>
        <dbReference type="ARBA" id="ARBA00022840"/>
    </source>
</evidence>
<keyword evidence="4 6" id="KW-0092">Biotin</keyword>
<comment type="function">
    <text evidence="6">Acts both as a biotin--[acetyl-CoA-carboxylase] ligase and a biotin-operon repressor. In the presence of ATP, BirA activates biotin to form the BirA-biotinyl-5'-adenylate (BirA-bio-5'-AMP or holoBirA) complex. HoloBirA can either transfer the biotinyl moiety to the biotin carboxyl carrier protein (BCCP) subunit of acetyl-CoA carboxylase, or bind to the biotin operator site and inhibit transcription of the operon.</text>
</comment>
<dbReference type="InterPro" id="IPR008988">
    <property type="entry name" value="Transcriptional_repressor_C"/>
</dbReference>
<dbReference type="InterPro" id="IPR030855">
    <property type="entry name" value="Bifunct_BirA"/>
</dbReference>
<evidence type="ECO:0000313" key="8">
    <source>
        <dbReference type="EMBL" id="PIE82849.1"/>
    </source>
</evidence>
<dbReference type="Pfam" id="PF03099">
    <property type="entry name" value="BPL_LplA_LipB"/>
    <property type="match status" value="1"/>
</dbReference>
<dbReference type="SUPFAM" id="SSF50037">
    <property type="entry name" value="C-terminal domain of transcriptional repressors"/>
    <property type="match status" value="1"/>
</dbReference>
<comment type="caution">
    <text evidence="8">The sequence shown here is derived from an EMBL/GenBank/DDBJ whole genome shotgun (WGS) entry which is preliminary data.</text>
</comment>
<feature type="domain" description="BPL/LPL catalytic" evidence="7">
    <location>
        <begin position="66"/>
        <end position="260"/>
    </location>
</feature>
<dbReference type="Proteomes" id="UP000229278">
    <property type="component" value="Unassembled WGS sequence"/>
</dbReference>
<dbReference type="EMBL" id="PDTV01000011">
    <property type="protein sequence ID" value="PIE82849.1"/>
    <property type="molecule type" value="Genomic_DNA"/>
</dbReference>
<dbReference type="NCBIfam" id="TIGR00121">
    <property type="entry name" value="birA_ligase"/>
    <property type="match status" value="1"/>
</dbReference>
<dbReference type="GO" id="GO:0005524">
    <property type="term" value="F:ATP binding"/>
    <property type="evidence" value="ECO:0007669"/>
    <property type="project" value="UniProtKB-UniRule"/>
</dbReference>
<protein>
    <recommendedName>
        <fullName evidence="6">Bifunctional ligase/repressor BirA</fullName>
    </recommendedName>
    <alternativeName>
        <fullName evidence="6">Biotin operon repressor</fullName>
    </alternativeName>
    <alternativeName>
        <fullName evidence="6">Biotin--[acetyl-CoA-carboxylase] ligase</fullName>
        <ecNumber evidence="6">6.3.4.15</ecNumber>
    </alternativeName>
    <alternativeName>
        <fullName evidence="6">Biotin--protein ligase</fullName>
    </alternativeName>
    <alternativeName>
        <fullName evidence="6">Biotin-[acetyl-CoA carboxylase] synthetase</fullName>
    </alternativeName>
</protein>
<evidence type="ECO:0000259" key="7">
    <source>
        <dbReference type="PROSITE" id="PS51733"/>
    </source>
</evidence>
<name>A0A2G6PF96_9GAMM</name>
<comment type="catalytic activity">
    <reaction evidence="5 6">
        <text>biotin + L-lysyl-[protein] + ATP = N(6)-biotinyl-L-lysyl-[protein] + AMP + diphosphate + H(+)</text>
        <dbReference type="Rhea" id="RHEA:11756"/>
        <dbReference type="Rhea" id="RHEA-COMP:9752"/>
        <dbReference type="Rhea" id="RHEA-COMP:10505"/>
        <dbReference type="ChEBI" id="CHEBI:15378"/>
        <dbReference type="ChEBI" id="CHEBI:29969"/>
        <dbReference type="ChEBI" id="CHEBI:30616"/>
        <dbReference type="ChEBI" id="CHEBI:33019"/>
        <dbReference type="ChEBI" id="CHEBI:57586"/>
        <dbReference type="ChEBI" id="CHEBI:83144"/>
        <dbReference type="ChEBI" id="CHEBI:456215"/>
        <dbReference type="EC" id="6.3.4.15"/>
    </reaction>
</comment>
<dbReference type="HAMAP" id="MF_00978">
    <property type="entry name" value="Bifunct_BirA"/>
    <property type="match status" value="1"/>
</dbReference>
<dbReference type="SUPFAM" id="SSF46785">
    <property type="entry name" value="Winged helix' DNA-binding domain"/>
    <property type="match status" value="1"/>
</dbReference>
<dbReference type="Gene3D" id="1.10.10.10">
    <property type="entry name" value="Winged helix-like DNA-binding domain superfamily/Winged helix DNA-binding domain"/>
    <property type="match status" value="1"/>
</dbReference>
<dbReference type="NCBIfam" id="NF008847">
    <property type="entry name" value="PRK11886.1-2"/>
    <property type="match status" value="1"/>
</dbReference>
<organism evidence="8 9">
    <name type="scientific">Candidatus Contendibacter odensensis</name>
    <dbReference type="NCBI Taxonomy" id="1400860"/>
    <lineage>
        <taxon>Bacteria</taxon>
        <taxon>Pseudomonadati</taxon>
        <taxon>Pseudomonadota</taxon>
        <taxon>Gammaproteobacteria</taxon>
        <taxon>Candidatus Competibacteraceae</taxon>
        <taxon>Candidatus Contendibacter</taxon>
    </lineage>
</organism>
<feature type="binding site" evidence="6">
    <location>
        <position position="188"/>
    </location>
    <ligand>
        <name>biotin</name>
        <dbReference type="ChEBI" id="CHEBI:57586"/>
    </ligand>
</feature>
<dbReference type="GO" id="GO:0003677">
    <property type="term" value="F:DNA binding"/>
    <property type="evidence" value="ECO:0007669"/>
    <property type="project" value="UniProtKB-UniRule"/>
</dbReference>
<dbReference type="InterPro" id="IPR003142">
    <property type="entry name" value="BPL_C"/>
</dbReference>
<feature type="binding site" evidence="6">
    <location>
        <begin position="121"/>
        <end position="123"/>
    </location>
    <ligand>
        <name>biotin</name>
        <dbReference type="ChEBI" id="CHEBI:57586"/>
    </ligand>
</feature>
<dbReference type="PANTHER" id="PTHR12835">
    <property type="entry name" value="BIOTIN PROTEIN LIGASE"/>
    <property type="match status" value="1"/>
</dbReference>
<keyword evidence="6" id="KW-0238">DNA-binding</keyword>
<dbReference type="PROSITE" id="PS51733">
    <property type="entry name" value="BPL_LPL_CATALYTIC"/>
    <property type="match status" value="1"/>
</dbReference>
<evidence type="ECO:0000256" key="4">
    <source>
        <dbReference type="ARBA" id="ARBA00023267"/>
    </source>
</evidence>
<dbReference type="InterPro" id="IPR045864">
    <property type="entry name" value="aa-tRNA-synth_II/BPL/LPL"/>
</dbReference>
<dbReference type="GO" id="GO:0006355">
    <property type="term" value="P:regulation of DNA-templated transcription"/>
    <property type="evidence" value="ECO:0007669"/>
    <property type="project" value="UniProtKB-UniRule"/>
</dbReference>
<reference evidence="8 9" key="1">
    <citation type="submission" date="2017-10" db="EMBL/GenBank/DDBJ databases">
        <title>Novel microbial diversity and functional potential in the marine mammal oral microbiome.</title>
        <authorList>
            <person name="Dudek N.K."/>
            <person name="Sun C.L."/>
            <person name="Burstein D."/>
            <person name="Kantor R.S."/>
            <person name="Aliaga Goltsman D.S."/>
            <person name="Bik E.M."/>
            <person name="Thomas B.C."/>
            <person name="Banfield J.F."/>
            <person name="Relman D.A."/>
        </authorList>
    </citation>
    <scope>NUCLEOTIDE SEQUENCE [LARGE SCALE GENOMIC DNA]</scope>
    <source>
        <strain evidence="8">DOLJORAL78_50_517</strain>
    </source>
</reference>
<dbReference type="SUPFAM" id="SSF55681">
    <property type="entry name" value="Class II aaRS and biotin synthetases"/>
    <property type="match status" value="1"/>
</dbReference>
<keyword evidence="6" id="KW-0678">Repressor</keyword>
<evidence type="ECO:0000256" key="5">
    <source>
        <dbReference type="ARBA" id="ARBA00047846"/>
    </source>
</evidence>
<keyword evidence="3 6" id="KW-0067">ATP-binding</keyword>
<dbReference type="Pfam" id="PF09339">
    <property type="entry name" value="HTH_IclR"/>
    <property type="match status" value="1"/>
</dbReference>
<keyword evidence="6" id="KW-0805">Transcription regulation</keyword>
<keyword evidence="2 6" id="KW-0547">Nucleotide-binding</keyword>
<evidence type="ECO:0000256" key="6">
    <source>
        <dbReference type="HAMAP-Rule" id="MF_00978"/>
    </source>
</evidence>
<feature type="binding site" evidence="6">
    <location>
        <begin position="93"/>
        <end position="95"/>
    </location>
    <ligand>
        <name>biotin</name>
        <dbReference type="ChEBI" id="CHEBI:57586"/>
    </ligand>
</feature>
<feature type="DNA-binding region" description="H-T-H motif" evidence="6">
    <location>
        <begin position="20"/>
        <end position="39"/>
    </location>
</feature>
<accession>A0A2G6PF96</accession>
<dbReference type="InterPro" id="IPR004143">
    <property type="entry name" value="BPL_LPL_catalytic"/>
</dbReference>
<dbReference type="Gene3D" id="2.30.30.100">
    <property type="match status" value="1"/>
</dbReference>
<dbReference type="Pfam" id="PF02237">
    <property type="entry name" value="BPL_C"/>
    <property type="match status" value="1"/>
</dbReference>
<dbReference type="PANTHER" id="PTHR12835:SF5">
    <property type="entry name" value="BIOTIN--PROTEIN LIGASE"/>
    <property type="match status" value="1"/>
</dbReference>
<dbReference type="GO" id="GO:0005737">
    <property type="term" value="C:cytoplasm"/>
    <property type="evidence" value="ECO:0007669"/>
    <property type="project" value="TreeGrafter"/>
</dbReference>
<comment type="similarity">
    <text evidence="6">Belongs to the biotin--protein ligase family.</text>
</comment>
<dbReference type="GO" id="GO:0004077">
    <property type="term" value="F:biotin--[biotin carboxyl-carrier protein] ligase activity"/>
    <property type="evidence" value="ECO:0007669"/>
    <property type="project" value="UniProtKB-UniRule"/>
</dbReference>
<sequence>MTKHEQMTLALLADGKAYSLQEISTRLQMPPSTVKQCLRTLQTLGVDISVLMNHRYRLPAPLELLAKEQISTRLNEISRSALNQLEVHAVLDSTNDYLLSRAREHDVGSIACFSELQRAGRGRLGRRWLSPLGAGLFGSLLWQFKVPATALSGLSLAIGIAVARTLQRLGVEAVGLKWPNDILWCERKLGGILLESGDNNGVFFVVIGVGINIALPPQAVTLIDQPWVDLQEVLGTGRVSRNHLAAALVNALVEVLLPFEQGGFADLSAEWARFDQITGRRVCLHLPNKTVVGIVRGVDTQGALLLESSDGQVKPYRGGETSLRLES</sequence>
<dbReference type="InterPro" id="IPR036390">
    <property type="entry name" value="WH_DNA-bd_sf"/>
</dbReference>
<dbReference type="CDD" id="cd16442">
    <property type="entry name" value="BPL"/>
    <property type="match status" value="1"/>
</dbReference>
<gene>
    <name evidence="6" type="primary">birA</name>
    <name evidence="8" type="ORF">CSA09_04680</name>
</gene>
<keyword evidence="6" id="KW-0804">Transcription</keyword>
<evidence type="ECO:0000313" key="9">
    <source>
        <dbReference type="Proteomes" id="UP000229278"/>
    </source>
</evidence>
<evidence type="ECO:0000256" key="2">
    <source>
        <dbReference type="ARBA" id="ARBA00022741"/>
    </source>
</evidence>
<evidence type="ECO:0000256" key="1">
    <source>
        <dbReference type="ARBA" id="ARBA00022598"/>
    </source>
</evidence>
<feature type="binding site" evidence="6">
    <location>
        <position position="117"/>
    </location>
    <ligand>
        <name>biotin</name>
        <dbReference type="ChEBI" id="CHEBI:57586"/>
    </ligand>
</feature>
<dbReference type="AlphaFoldDB" id="A0A2G6PF96"/>
<dbReference type="InterPro" id="IPR036388">
    <property type="entry name" value="WH-like_DNA-bd_sf"/>
</dbReference>
<dbReference type="EC" id="6.3.4.15" evidence="6"/>